<gene>
    <name evidence="14" type="ORF">BN2614_LOCUS1</name>
</gene>
<keyword evidence="4" id="KW-0716">Sensory transduction</keyword>
<dbReference type="FunFam" id="1.20.1070.10:FF:000015">
    <property type="entry name" value="Olfactory receptor"/>
    <property type="match status" value="1"/>
</dbReference>
<dbReference type="AlphaFoldDB" id="A0A9X9LNF7"/>
<accession>A0A9X9LNF7</accession>
<evidence type="ECO:0000256" key="5">
    <source>
        <dbReference type="ARBA" id="ARBA00022692"/>
    </source>
</evidence>
<keyword evidence="10" id="KW-0675">Receptor</keyword>
<dbReference type="PROSITE" id="PS50262">
    <property type="entry name" value="G_PROTEIN_RECEP_F1_2"/>
    <property type="match status" value="1"/>
</dbReference>
<evidence type="ECO:0000259" key="13">
    <source>
        <dbReference type="PROSITE" id="PS50262"/>
    </source>
</evidence>
<comment type="function">
    <text evidence="1">Putative odorant or sperm cell receptor.</text>
</comment>
<proteinExistence type="predicted"/>
<evidence type="ECO:0000256" key="12">
    <source>
        <dbReference type="SAM" id="Phobius"/>
    </source>
</evidence>
<feature type="transmembrane region" description="Helical" evidence="12">
    <location>
        <begin position="49"/>
        <end position="69"/>
    </location>
</feature>
<dbReference type="PRINTS" id="PR00245">
    <property type="entry name" value="OLFACTORYR"/>
</dbReference>
<feature type="transmembrane region" description="Helical" evidence="12">
    <location>
        <begin position="132"/>
        <end position="150"/>
    </location>
</feature>
<keyword evidence="11" id="KW-0807">Transducer</keyword>
<feature type="transmembrane region" description="Helical" evidence="12">
    <location>
        <begin position="17"/>
        <end position="42"/>
    </location>
</feature>
<dbReference type="PANTHER" id="PTHR26454">
    <property type="entry name" value="OLFACTORY RECEPTOR"/>
    <property type="match status" value="1"/>
</dbReference>
<evidence type="ECO:0000256" key="2">
    <source>
        <dbReference type="ARBA" id="ARBA00004651"/>
    </source>
</evidence>
<dbReference type="InterPro" id="IPR000725">
    <property type="entry name" value="Olfact_rcpt"/>
</dbReference>
<evidence type="ECO:0000256" key="10">
    <source>
        <dbReference type="ARBA" id="ARBA00023170"/>
    </source>
</evidence>
<evidence type="ECO:0000256" key="11">
    <source>
        <dbReference type="ARBA" id="ARBA00023224"/>
    </source>
</evidence>
<dbReference type="GO" id="GO:0005886">
    <property type="term" value="C:plasma membrane"/>
    <property type="evidence" value="ECO:0007669"/>
    <property type="project" value="UniProtKB-SubCell"/>
</dbReference>
<feature type="transmembrane region" description="Helical" evidence="12">
    <location>
        <begin position="189"/>
        <end position="218"/>
    </location>
</feature>
<evidence type="ECO:0000256" key="9">
    <source>
        <dbReference type="ARBA" id="ARBA00023136"/>
    </source>
</evidence>
<evidence type="ECO:0000256" key="1">
    <source>
        <dbReference type="ARBA" id="ARBA00003929"/>
    </source>
</evidence>
<dbReference type="InterPro" id="IPR017452">
    <property type="entry name" value="GPCR_Rhodpsn_7TM"/>
</dbReference>
<reference evidence="14 15" key="1">
    <citation type="submission" date="2018-10" db="EMBL/GenBank/DDBJ databases">
        <authorList>
            <person name="Ekblom R."/>
            <person name="Jareborg N."/>
        </authorList>
    </citation>
    <scope>NUCLEOTIDE SEQUENCE [LARGE SCALE GENOMIC DNA]</scope>
    <source>
        <tissue evidence="14">Muscle</tissue>
    </source>
</reference>
<protein>
    <recommendedName>
        <fullName evidence="13">G-protein coupled receptors family 1 profile domain-containing protein</fullName>
    </recommendedName>
</protein>
<dbReference type="InterPro" id="IPR047132">
    <property type="entry name" value="Olfact_rcpt_6C-like"/>
</dbReference>
<evidence type="ECO:0000256" key="8">
    <source>
        <dbReference type="ARBA" id="ARBA00023040"/>
    </source>
</evidence>
<evidence type="ECO:0000256" key="7">
    <source>
        <dbReference type="ARBA" id="ARBA00022989"/>
    </source>
</evidence>
<evidence type="ECO:0000313" key="15">
    <source>
        <dbReference type="Proteomes" id="UP000269945"/>
    </source>
</evidence>
<dbReference type="InterPro" id="IPR000276">
    <property type="entry name" value="GPCR_Rhodpsn"/>
</dbReference>
<evidence type="ECO:0000313" key="14">
    <source>
        <dbReference type="EMBL" id="VCW77603.1"/>
    </source>
</evidence>
<name>A0A9X9LNF7_GULGU</name>
<keyword evidence="6" id="KW-0552">Olfaction</keyword>
<keyword evidence="7 12" id="KW-1133">Transmembrane helix</keyword>
<organism evidence="14 15">
    <name type="scientific">Gulo gulo</name>
    <name type="common">Wolverine</name>
    <name type="synonym">Gluton</name>
    <dbReference type="NCBI Taxonomy" id="48420"/>
    <lineage>
        <taxon>Eukaryota</taxon>
        <taxon>Metazoa</taxon>
        <taxon>Chordata</taxon>
        <taxon>Craniata</taxon>
        <taxon>Vertebrata</taxon>
        <taxon>Euteleostomi</taxon>
        <taxon>Mammalia</taxon>
        <taxon>Eutheria</taxon>
        <taxon>Laurasiatheria</taxon>
        <taxon>Carnivora</taxon>
        <taxon>Caniformia</taxon>
        <taxon>Musteloidea</taxon>
        <taxon>Mustelidae</taxon>
        <taxon>Guloninae</taxon>
        <taxon>Gulo</taxon>
    </lineage>
</organism>
<feature type="domain" description="G-protein coupled receptors family 1 profile" evidence="13">
    <location>
        <begin position="33"/>
        <end position="236"/>
    </location>
</feature>
<dbReference type="Pfam" id="PF13853">
    <property type="entry name" value="7tm_4"/>
    <property type="match status" value="1"/>
</dbReference>
<dbReference type="GO" id="GO:0004984">
    <property type="term" value="F:olfactory receptor activity"/>
    <property type="evidence" value="ECO:0007669"/>
    <property type="project" value="InterPro"/>
</dbReference>
<keyword evidence="8" id="KW-0297">G-protein coupled receptor</keyword>
<dbReference type="GO" id="GO:0004930">
    <property type="term" value="F:G protein-coupled receptor activity"/>
    <property type="evidence" value="ECO:0007669"/>
    <property type="project" value="UniProtKB-KW"/>
</dbReference>
<sequence>MTEFILLCFHTTWDMKILLFFTFLIMYVLTVLINATIILLVWNCNHLHAPMYLFLVNLSFLEIMLTSSVRPKMLAITISQMNTISFEGCITQSFFYFLFGTIEFFILVIMSFDHYVALCIPLRYPTIMRTQVCLKMIIASWVGGLVYILLPSIETLKLPFCGSNVIDHFFCDSAPMLKLVCYDLYMVEITHFICSAVLLLASLLFTLTPYIFIVFTIARCPIPRGSGRLSPIVLLT</sequence>
<keyword evidence="3" id="KW-1003">Cell membrane</keyword>
<evidence type="ECO:0000256" key="4">
    <source>
        <dbReference type="ARBA" id="ARBA00022606"/>
    </source>
</evidence>
<comment type="caution">
    <text evidence="14">The sequence shown here is derived from an EMBL/GenBank/DDBJ whole genome shotgun (WGS) entry which is preliminary data.</text>
</comment>
<dbReference type="Proteomes" id="UP000269945">
    <property type="component" value="Unassembled WGS sequence"/>
</dbReference>
<comment type="subcellular location">
    <subcellularLocation>
        <location evidence="2">Cell membrane</location>
        <topology evidence="2">Multi-pass membrane protein</topology>
    </subcellularLocation>
</comment>
<keyword evidence="15" id="KW-1185">Reference proteome</keyword>
<evidence type="ECO:0000256" key="3">
    <source>
        <dbReference type="ARBA" id="ARBA00022475"/>
    </source>
</evidence>
<dbReference type="SUPFAM" id="SSF81321">
    <property type="entry name" value="Family A G protein-coupled receptor-like"/>
    <property type="match status" value="1"/>
</dbReference>
<evidence type="ECO:0000256" key="6">
    <source>
        <dbReference type="ARBA" id="ARBA00022725"/>
    </source>
</evidence>
<feature type="transmembrane region" description="Helical" evidence="12">
    <location>
        <begin position="94"/>
        <end position="120"/>
    </location>
</feature>
<dbReference type="PANTHER" id="PTHR26454:SF1">
    <property type="entry name" value="OLFACTORY RECEPTOR"/>
    <property type="match status" value="1"/>
</dbReference>
<keyword evidence="5 12" id="KW-0812">Transmembrane</keyword>
<dbReference type="EMBL" id="CYRY02009047">
    <property type="protein sequence ID" value="VCW77603.1"/>
    <property type="molecule type" value="Genomic_DNA"/>
</dbReference>
<dbReference type="PRINTS" id="PR00237">
    <property type="entry name" value="GPCRRHODOPSN"/>
</dbReference>
<keyword evidence="9 12" id="KW-0472">Membrane</keyword>
<dbReference type="Gene3D" id="1.20.1070.10">
    <property type="entry name" value="Rhodopsin 7-helix transmembrane proteins"/>
    <property type="match status" value="1"/>
</dbReference>